<evidence type="ECO:0000256" key="5">
    <source>
        <dbReference type="HAMAP-Rule" id="MF_00902"/>
    </source>
</evidence>
<keyword evidence="5" id="KW-0653">Protein transport</keyword>
<evidence type="ECO:0000256" key="2">
    <source>
        <dbReference type="ARBA" id="ARBA00022692"/>
    </source>
</evidence>
<keyword evidence="4 5" id="KW-0472">Membrane</keyword>
<keyword evidence="5" id="KW-1003">Cell membrane</keyword>
<keyword evidence="5" id="KW-0813">Transport</keyword>
<evidence type="ECO:0000313" key="6">
    <source>
        <dbReference type="EMBL" id="RYU87964.1"/>
    </source>
</evidence>
<dbReference type="RefSeq" id="WP_129877657.1">
    <property type="nucleotide sequence ID" value="NZ_SEWG01000006.1"/>
</dbReference>
<dbReference type="AlphaFoldDB" id="A0A4Q5LKH9"/>
<comment type="similarity">
    <text evidence="5">Belongs to the TatC family.</text>
</comment>
<evidence type="ECO:0000313" key="7">
    <source>
        <dbReference type="Proteomes" id="UP000293331"/>
    </source>
</evidence>
<evidence type="ECO:0000256" key="1">
    <source>
        <dbReference type="ARBA" id="ARBA00004141"/>
    </source>
</evidence>
<dbReference type="PRINTS" id="PR01840">
    <property type="entry name" value="TATCFAMILY"/>
</dbReference>
<keyword evidence="5" id="KW-0811">Translocation</keyword>
<dbReference type="Pfam" id="PF00902">
    <property type="entry name" value="TatC"/>
    <property type="match status" value="1"/>
</dbReference>
<dbReference type="HAMAP" id="MF_00902">
    <property type="entry name" value="TatC"/>
    <property type="match status" value="1"/>
</dbReference>
<dbReference type="GO" id="GO:0043953">
    <property type="term" value="P:protein transport by the Tat complex"/>
    <property type="evidence" value="ECO:0007669"/>
    <property type="project" value="UniProtKB-UniRule"/>
</dbReference>
<keyword evidence="2 5" id="KW-0812">Transmembrane</keyword>
<dbReference type="OrthoDB" id="9777044at2"/>
<comment type="subunit">
    <text evidence="5">Forms a complex with TatA.</text>
</comment>
<dbReference type="Proteomes" id="UP000293331">
    <property type="component" value="Unassembled WGS sequence"/>
</dbReference>
<feature type="transmembrane region" description="Helical" evidence="5">
    <location>
        <begin position="146"/>
        <end position="165"/>
    </location>
</feature>
<feature type="transmembrane region" description="Helical" evidence="5">
    <location>
        <begin position="104"/>
        <end position="125"/>
    </location>
</feature>
<gene>
    <name evidence="5 6" type="primary">tatC</name>
    <name evidence="6" type="ORF">EWM62_15845</name>
</gene>
<dbReference type="GO" id="GO:0033281">
    <property type="term" value="C:TAT protein transport complex"/>
    <property type="evidence" value="ECO:0007669"/>
    <property type="project" value="UniProtKB-UniRule"/>
</dbReference>
<sequence>MSENKLIKAIKEKGQSMEAEMSFFDHLEALRWHLVRSAIAIVIFTGGAFYFYDFIFGTIIMGPAKPSFWTYRMLCKLGEWLHRDGFCINDIKINLINTEMAGQFTLQINSSLLIGITLGFPYLLWEIWRFIKPALHEKERKAASGFVVYATFLFILGVLFGYFVITPESINFLAGYTVSDKIQNLFSIDSYISSVATLTLATGVVFELPILVYILSSLGVLTAKFMRETRRYAVVVILIIAAIVTPTPDMMTMTVVSIPLFILYEVGILVSAVVEKRKKAREEAL</sequence>
<comment type="function">
    <text evidence="5">Part of the twin-arginine translocation (Tat) system that transports large folded proteins containing a characteristic twin-arginine motif in their signal peptide across membranes.</text>
</comment>
<reference evidence="6 7" key="1">
    <citation type="submission" date="2019-02" db="EMBL/GenBank/DDBJ databases">
        <title>Bacterial novel species Mucilaginibacter sp. 17JY9-4 isolated from soil.</title>
        <authorList>
            <person name="Jung H.-Y."/>
        </authorList>
    </citation>
    <scope>NUCLEOTIDE SEQUENCE [LARGE SCALE GENOMIC DNA]</scope>
    <source>
        <strain evidence="6 7">17JY9-4</strain>
    </source>
</reference>
<evidence type="ECO:0000256" key="4">
    <source>
        <dbReference type="ARBA" id="ARBA00023136"/>
    </source>
</evidence>
<comment type="subcellular location">
    <subcellularLocation>
        <location evidence="5">Cell membrane</location>
        <topology evidence="5">Multi-pass membrane protein</topology>
    </subcellularLocation>
    <subcellularLocation>
        <location evidence="1">Membrane</location>
        <topology evidence="1">Multi-pass membrane protein</topology>
    </subcellularLocation>
</comment>
<dbReference type="GO" id="GO:0009977">
    <property type="term" value="F:proton motive force dependent protein transmembrane transporter activity"/>
    <property type="evidence" value="ECO:0007669"/>
    <property type="project" value="TreeGrafter"/>
</dbReference>
<dbReference type="PANTHER" id="PTHR30371:SF0">
    <property type="entry name" value="SEC-INDEPENDENT PROTEIN TRANSLOCASE PROTEIN TATC, CHLOROPLASTIC-RELATED"/>
    <property type="match status" value="1"/>
</dbReference>
<feature type="transmembrane region" description="Helical" evidence="5">
    <location>
        <begin position="195"/>
        <end position="220"/>
    </location>
</feature>
<feature type="transmembrane region" description="Helical" evidence="5">
    <location>
        <begin position="38"/>
        <end position="61"/>
    </location>
</feature>
<protein>
    <recommendedName>
        <fullName evidence="5">Sec-independent protein translocase protein TatC</fullName>
    </recommendedName>
</protein>
<keyword evidence="3 5" id="KW-1133">Transmembrane helix</keyword>
<dbReference type="GO" id="GO:0065002">
    <property type="term" value="P:intracellular protein transmembrane transport"/>
    <property type="evidence" value="ECO:0007669"/>
    <property type="project" value="TreeGrafter"/>
</dbReference>
<organism evidence="6 7">
    <name type="scientific">Mucilaginibacter terrigena</name>
    <dbReference type="NCBI Taxonomy" id="2492395"/>
    <lineage>
        <taxon>Bacteria</taxon>
        <taxon>Pseudomonadati</taxon>
        <taxon>Bacteroidota</taxon>
        <taxon>Sphingobacteriia</taxon>
        <taxon>Sphingobacteriales</taxon>
        <taxon>Sphingobacteriaceae</taxon>
        <taxon>Mucilaginibacter</taxon>
    </lineage>
</organism>
<feature type="transmembrane region" description="Helical" evidence="5">
    <location>
        <begin position="254"/>
        <end position="274"/>
    </location>
</feature>
<dbReference type="EMBL" id="SEWG01000006">
    <property type="protein sequence ID" value="RYU87964.1"/>
    <property type="molecule type" value="Genomic_DNA"/>
</dbReference>
<keyword evidence="7" id="KW-1185">Reference proteome</keyword>
<dbReference type="InterPro" id="IPR002033">
    <property type="entry name" value="TatC"/>
</dbReference>
<proteinExistence type="inferred from homology"/>
<comment type="caution">
    <text evidence="6">The sequence shown here is derived from an EMBL/GenBank/DDBJ whole genome shotgun (WGS) entry which is preliminary data.</text>
</comment>
<evidence type="ECO:0000256" key="3">
    <source>
        <dbReference type="ARBA" id="ARBA00022989"/>
    </source>
</evidence>
<accession>A0A4Q5LKH9</accession>
<dbReference type="NCBIfam" id="TIGR00945">
    <property type="entry name" value="tatC"/>
    <property type="match status" value="1"/>
</dbReference>
<feature type="transmembrane region" description="Helical" evidence="5">
    <location>
        <begin position="232"/>
        <end position="248"/>
    </location>
</feature>
<name>A0A4Q5LKH9_9SPHI</name>
<dbReference type="PANTHER" id="PTHR30371">
    <property type="entry name" value="SEC-INDEPENDENT PROTEIN TRANSLOCASE PROTEIN TATC"/>
    <property type="match status" value="1"/>
</dbReference>